<dbReference type="PANTHER" id="PTHR23534">
    <property type="entry name" value="MFS PERMEASE"/>
    <property type="match status" value="1"/>
</dbReference>
<name>A0AB94IPV1_9BACI</name>
<evidence type="ECO:0000256" key="2">
    <source>
        <dbReference type="ARBA" id="ARBA00022448"/>
    </source>
</evidence>
<dbReference type="Pfam" id="PF07690">
    <property type="entry name" value="MFS_1"/>
    <property type="match status" value="1"/>
</dbReference>
<dbReference type="AlphaFoldDB" id="A0AB94IPV1"/>
<protein>
    <submittedName>
        <fullName evidence="8">Permease</fullName>
    </submittedName>
</protein>
<dbReference type="SUPFAM" id="SSF103473">
    <property type="entry name" value="MFS general substrate transporter"/>
    <property type="match status" value="1"/>
</dbReference>
<dbReference type="PANTHER" id="PTHR23534:SF1">
    <property type="entry name" value="MAJOR FACILITATOR SUPERFAMILY PROTEIN"/>
    <property type="match status" value="1"/>
</dbReference>
<feature type="transmembrane region" description="Helical" evidence="6">
    <location>
        <begin position="440"/>
        <end position="460"/>
    </location>
</feature>
<dbReference type="GO" id="GO:0022857">
    <property type="term" value="F:transmembrane transporter activity"/>
    <property type="evidence" value="ECO:0007669"/>
    <property type="project" value="InterPro"/>
</dbReference>
<evidence type="ECO:0000313" key="8">
    <source>
        <dbReference type="EMBL" id="ETI68968.1"/>
    </source>
</evidence>
<evidence type="ECO:0000313" key="9">
    <source>
        <dbReference type="Proteomes" id="UP000018877"/>
    </source>
</evidence>
<dbReference type="PROSITE" id="PS50850">
    <property type="entry name" value="MFS"/>
    <property type="match status" value="1"/>
</dbReference>
<evidence type="ECO:0000259" key="7">
    <source>
        <dbReference type="PROSITE" id="PS50850"/>
    </source>
</evidence>
<reference evidence="8 9" key="1">
    <citation type="journal article" date="2014" name="Environ. Microbiol.">
        <title>The nitrate-ammonifying and nosZ-carrying bacterium Bacillus vireti is a potent source and sink for nitric and nitrous oxide under high nitrate conditions.</title>
        <authorList>
            <person name="Mania D."/>
            <person name="Heylen K."/>
            <person name="van Spanning R.J."/>
            <person name="Frostegard A."/>
        </authorList>
    </citation>
    <scope>NUCLEOTIDE SEQUENCE [LARGE SCALE GENOMIC DNA]</scope>
    <source>
        <strain evidence="8 9">LMG 21834</strain>
    </source>
</reference>
<feature type="transmembrane region" description="Helical" evidence="6">
    <location>
        <begin position="104"/>
        <end position="122"/>
    </location>
</feature>
<dbReference type="EMBL" id="ALAN01000059">
    <property type="protein sequence ID" value="ETI68968.1"/>
    <property type="molecule type" value="Genomic_DNA"/>
</dbReference>
<feature type="transmembrane region" description="Helical" evidence="6">
    <location>
        <begin position="322"/>
        <end position="344"/>
    </location>
</feature>
<feature type="transmembrane region" description="Helical" evidence="6">
    <location>
        <begin position="218"/>
        <end position="248"/>
    </location>
</feature>
<dbReference type="InterPro" id="IPR011701">
    <property type="entry name" value="MFS"/>
</dbReference>
<keyword evidence="2" id="KW-0813">Transport</keyword>
<keyword evidence="5 6" id="KW-0472">Membrane</keyword>
<proteinExistence type="predicted"/>
<accession>A0AB94IPV1</accession>
<dbReference type="Proteomes" id="UP000018877">
    <property type="component" value="Unassembled WGS sequence"/>
</dbReference>
<feature type="transmembrane region" description="Helical" evidence="6">
    <location>
        <begin position="414"/>
        <end position="434"/>
    </location>
</feature>
<dbReference type="InterPro" id="IPR020846">
    <property type="entry name" value="MFS_dom"/>
</dbReference>
<feature type="transmembrane region" description="Helical" evidence="6">
    <location>
        <begin position="191"/>
        <end position="212"/>
    </location>
</feature>
<keyword evidence="4 6" id="KW-1133">Transmembrane helix</keyword>
<dbReference type="InterPro" id="IPR036259">
    <property type="entry name" value="MFS_trans_sf"/>
</dbReference>
<dbReference type="GO" id="GO:0005886">
    <property type="term" value="C:plasma membrane"/>
    <property type="evidence" value="ECO:0007669"/>
    <property type="project" value="UniProtKB-SubCell"/>
</dbReference>
<feature type="transmembrane region" description="Helical" evidence="6">
    <location>
        <begin position="351"/>
        <end position="370"/>
    </location>
</feature>
<feature type="transmembrane region" description="Helical" evidence="6">
    <location>
        <begin position="68"/>
        <end position="92"/>
    </location>
</feature>
<evidence type="ECO:0000256" key="4">
    <source>
        <dbReference type="ARBA" id="ARBA00022989"/>
    </source>
</evidence>
<feature type="transmembrane region" description="Helical" evidence="6">
    <location>
        <begin position="159"/>
        <end position="179"/>
    </location>
</feature>
<feature type="transmembrane region" description="Helical" evidence="6">
    <location>
        <begin position="287"/>
        <end position="310"/>
    </location>
</feature>
<feature type="domain" description="Major facilitator superfamily (MFS) profile" evidence="7">
    <location>
        <begin position="67"/>
        <end position="464"/>
    </location>
</feature>
<organism evidence="8 9">
    <name type="scientific">Neobacillus vireti LMG 21834</name>
    <dbReference type="NCBI Taxonomy" id="1131730"/>
    <lineage>
        <taxon>Bacteria</taxon>
        <taxon>Bacillati</taxon>
        <taxon>Bacillota</taxon>
        <taxon>Bacilli</taxon>
        <taxon>Bacillales</taxon>
        <taxon>Bacillaceae</taxon>
        <taxon>Neobacillus</taxon>
    </lineage>
</organism>
<evidence type="ECO:0000256" key="3">
    <source>
        <dbReference type="ARBA" id="ARBA00022692"/>
    </source>
</evidence>
<dbReference type="Gene3D" id="1.20.1250.20">
    <property type="entry name" value="MFS general substrate transporter like domains"/>
    <property type="match status" value="1"/>
</dbReference>
<comment type="caution">
    <text evidence="8">The sequence shown here is derived from an EMBL/GenBank/DDBJ whole genome shotgun (WGS) entry which is preliminary data.</text>
</comment>
<evidence type="ECO:0000256" key="5">
    <source>
        <dbReference type="ARBA" id="ARBA00023136"/>
    </source>
</evidence>
<sequence length="464" mass="48645">MFFTPPLLLLFYFTEYFGKLEHLFKKERRSDCLSYTADNSKALESQPEWIQNYIDSPEKQRQLYKRTLMVVVLSQIFGGAGLAAGITVGALIAQDMLGTDRFAGIPTALFTLGSAAAAYLVGRLSQRYGRRFGLAAGFITGGIGAIGVVIAALTNNLLLLFASLLIYGAGSATNLQARYAGTDMANTKQRATAISIAMVSTTFGAVSGPNLVDVMGGFAASIGVPALAGPFILAATAFILAGLVHLIFLRPDPLLVANGLAAVKRSKKEIISIVNSGDTQRLEGRGIVVGTALMIFTQMVMVGIMTMTPVHMRHHGHGLSEVGMVISIHVAFMYLPSFLTGILVDKIGRTAMAIAAGTTLLAAGVFAALAPADSMLFLIIALALLGLGWNFGLICGTALIVDATLPSTRAKTQGTVDVLIALSGATGGALSGMVVAQSSYATLSLAGGIFSLLLIPVVLWSRHK</sequence>
<comment type="subcellular location">
    <subcellularLocation>
        <location evidence="1">Cell membrane</location>
        <topology evidence="1">Multi-pass membrane protein</topology>
    </subcellularLocation>
</comment>
<keyword evidence="9" id="KW-1185">Reference proteome</keyword>
<feature type="transmembrane region" description="Helical" evidence="6">
    <location>
        <begin position="376"/>
        <end position="402"/>
    </location>
</feature>
<keyword evidence="3 6" id="KW-0812">Transmembrane</keyword>
<feature type="transmembrane region" description="Helical" evidence="6">
    <location>
        <begin position="134"/>
        <end position="153"/>
    </location>
</feature>
<evidence type="ECO:0000256" key="1">
    <source>
        <dbReference type="ARBA" id="ARBA00004651"/>
    </source>
</evidence>
<evidence type="ECO:0000256" key="6">
    <source>
        <dbReference type="SAM" id="Phobius"/>
    </source>
</evidence>
<gene>
    <name evidence="8" type="ORF">BAVI_09411</name>
</gene>